<keyword evidence="12" id="KW-0902">Two-component regulatory system</keyword>
<dbReference type="SMART" id="SM00388">
    <property type="entry name" value="HisKA"/>
    <property type="match status" value="1"/>
</dbReference>
<evidence type="ECO:0000256" key="7">
    <source>
        <dbReference type="ARBA" id="ARBA00022692"/>
    </source>
</evidence>
<evidence type="ECO:0000256" key="10">
    <source>
        <dbReference type="ARBA" id="ARBA00022840"/>
    </source>
</evidence>
<dbReference type="InterPro" id="IPR003594">
    <property type="entry name" value="HATPase_dom"/>
</dbReference>
<feature type="transmembrane region" description="Helical" evidence="14">
    <location>
        <begin position="421"/>
        <end position="439"/>
    </location>
</feature>
<evidence type="ECO:0000256" key="12">
    <source>
        <dbReference type="ARBA" id="ARBA00023012"/>
    </source>
</evidence>
<evidence type="ECO:0000256" key="5">
    <source>
        <dbReference type="ARBA" id="ARBA00022553"/>
    </source>
</evidence>
<dbReference type="Gene3D" id="1.10.287.130">
    <property type="match status" value="1"/>
</dbReference>
<feature type="transmembrane region" description="Helical" evidence="14">
    <location>
        <begin position="274"/>
        <end position="297"/>
    </location>
</feature>
<feature type="transmembrane region" description="Helical" evidence="14">
    <location>
        <begin position="317"/>
        <end position="335"/>
    </location>
</feature>
<protein>
    <recommendedName>
        <fullName evidence="3">histidine kinase</fullName>
        <ecNumber evidence="3">2.7.13.3</ecNumber>
    </recommendedName>
</protein>
<feature type="transmembrane region" description="Helical" evidence="14">
    <location>
        <begin position="934"/>
        <end position="956"/>
    </location>
</feature>
<name>A0A2T2YJM6_9BACT</name>
<dbReference type="InterPro" id="IPR036097">
    <property type="entry name" value="HisK_dim/P_sf"/>
</dbReference>
<feature type="transmembrane region" description="Helical" evidence="14">
    <location>
        <begin position="728"/>
        <end position="748"/>
    </location>
</feature>
<evidence type="ECO:0000256" key="14">
    <source>
        <dbReference type="SAM" id="Phobius"/>
    </source>
</evidence>
<keyword evidence="6" id="KW-0808">Transferase</keyword>
<evidence type="ECO:0000259" key="16">
    <source>
        <dbReference type="PROSITE" id="PS50885"/>
    </source>
</evidence>
<dbReference type="CDD" id="cd00082">
    <property type="entry name" value="HisKA"/>
    <property type="match status" value="1"/>
</dbReference>
<evidence type="ECO:0000313" key="18">
    <source>
        <dbReference type="Proteomes" id="UP000240357"/>
    </source>
</evidence>
<dbReference type="SMART" id="SM00387">
    <property type="entry name" value="HATPase_c"/>
    <property type="match status" value="1"/>
</dbReference>
<organism evidence="17 18">
    <name type="scientific">Adhaeribacter arboris</name>
    <dbReference type="NCBI Taxonomy" id="2072846"/>
    <lineage>
        <taxon>Bacteria</taxon>
        <taxon>Pseudomonadati</taxon>
        <taxon>Bacteroidota</taxon>
        <taxon>Cytophagia</taxon>
        <taxon>Cytophagales</taxon>
        <taxon>Hymenobacteraceae</taxon>
        <taxon>Adhaeribacter</taxon>
    </lineage>
</organism>
<dbReference type="EMBL" id="PYFT01000001">
    <property type="protein sequence ID" value="PSR55702.1"/>
    <property type="molecule type" value="Genomic_DNA"/>
</dbReference>
<dbReference type="InterPro" id="IPR036890">
    <property type="entry name" value="HATPase_C_sf"/>
</dbReference>
<dbReference type="PANTHER" id="PTHR45528">
    <property type="entry name" value="SENSOR HISTIDINE KINASE CPXA"/>
    <property type="match status" value="1"/>
</dbReference>
<dbReference type="InterPro" id="IPR005467">
    <property type="entry name" value="His_kinase_dom"/>
</dbReference>
<dbReference type="EC" id="2.7.13.3" evidence="3"/>
<dbReference type="Gene3D" id="3.30.565.10">
    <property type="entry name" value="Histidine kinase-like ATPase, C-terminal domain"/>
    <property type="match status" value="1"/>
</dbReference>
<keyword evidence="4" id="KW-1003">Cell membrane</keyword>
<keyword evidence="18" id="KW-1185">Reference proteome</keyword>
<dbReference type="InterPro" id="IPR004358">
    <property type="entry name" value="Sig_transdc_His_kin-like_C"/>
</dbReference>
<dbReference type="SUPFAM" id="SSF47384">
    <property type="entry name" value="Homodimeric domain of signal transducing histidine kinase"/>
    <property type="match status" value="1"/>
</dbReference>
<dbReference type="Pfam" id="PF02518">
    <property type="entry name" value="HATPase_c"/>
    <property type="match status" value="1"/>
</dbReference>
<dbReference type="Pfam" id="PF00512">
    <property type="entry name" value="HisKA"/>
    <property type="match status" value="1"/>
</dbReference>
<proteinExistence type="predicted"/>
<keyword evidence="11 14" id="KW-1133">Transmembrane helix</keyword>
<evidence type="ECO:0000256" key="9">
    <source>
        <dbReference type="ARBA" id="ARBA00022777"/>
    </source>
</evidence>
<comment type="catalytic activity">
    <reaction evidence="1">
        <text>ATP + protein L-histidine = ADP + protein N-phospho-L-histidine.</text>
        <dbReference type="EC" id="2.7.13.3"/>
    </reaction>
</comment>
<dbReference type="InterPro" id="IPR003660">
    <property type="entry name" value="HAMP_dom"/>
</dbReference>
<gene>
    <name evidence="17" type="ORF">AHMF7605_20430</name>
</gene>
<dbReference type="RefSeq" id="WP_106931883.1">
    <property type="nucleotide sequence ID" value="NZ_PYFT01000001.1"/>
</dbReference>
<evidence type="ECO:0000259" key="15">
    <source>
        <dbReference type="PROSITE" id="PS50109"/>
    </source>
</evidence>
<evidence type="ECO:0000313" key="17">
    <source>
        <dbReference type="EMBL" id="PSR55702.1"/>
    </source>
</evidence>
<dbReference type="PROSITE" id="PS50885">
    <property type="entry name" value="HAMP"/>
    <property type="match status" value="1"/>
</dbReference>
<feature type="transmembrane region" description="Helical" evidence="14">
    <location>
        <begin position="768"/>
        <end position="788"/>
    </location>
</feature>
<feature type="transmembrane region" description="Helical" evidence="14">
    <location>
        <begin position="234"/>
        <end position="254"/>
    </location>
</feature>
<dbReference type="Proteomes" id="UP000240357">
    <property type="component" value="Unassembled WGS sequence"/>
</dbReference>
<dbReference type="InterPro" id="IPR050398">
    <property type="entry name" value="HssS/ArlS-like"/>
</dbReference>
<keyword evidence="10" id="KW-0067">ATP-binding</keyword>
<keyword evidence="5" id="KW-0597">Phosphoprotein</keyword>
<reference evidence="17 18" key="1">
    <citation type="submission" date="2018-03" db="EMBL/GenBank/DDBJ databases">
        <title>Adhaeribacter sp. HMF7605 Genome sequencing and assembly.</title>
        <authorList>
            <person name="Kang H."/>
            <person name="Kang J."/>
            <person name="Cha I."/>
            <person name="Kim H."/>
            <person name="Joh K."/>
        </authorList>
    </citation>
    <scope>NUCLEOTIDE SEQUENCE [LARGE SCALE GENOMIC DNA]</scope>
    <source>
        <strain evidence="17 18">HMF7605</strain>
    </source>
</reference>
<evidence type="ECO:0000256" key="11">
    <source>
        <dbReference type="ARBA" id="ARBA00022989"/>
    </source>
</evidence>
<dbReference type="Gene3D" id="6.10.340.10">
    <property type="match status" value="1"/>
</dbReference>
<comment type="caution">
    <text evidence="17">The sequence shown here is derived from an EMBL/GenBank/DDBJ whole genome shotgun (WGS) entry which is preliminary data.</text>
</comment>
<dbReference type="CDD" id="cd00075">
    <property type="entry name" value="HATPase"/>
    <property type="match status" value="1"/>
</dbReference>
<dbReference type="GO" id="GO:0005886">
    <property type="term" value="C:plasma membrane"/>
    <property type="evidence" value="ECO:0007669"/>
    <property type="project" value="UniProtKB-SubCell"/>
</dbReference>
<evidence type="ECO:0000256" key="8">
    <source>
        <dbReference type="ARBA" id="ARBA00022741"/>
    </source>
</evidence>
<dbReference type="AlphaFoldDB" id="A0A2T2YJM6"/>
<dbReference type="GO" id="GO:0005524">
    <property type="term" value="F:ATP binding"/>
    <property type="evidence" value="ECO:0007669"/>
    <property type="project" value="UniProtKB-KW"/>
</dbReference>
<dbReference type="SUPFAM" id="SSF55874">
    <property type="entry name" value="ATPase domain of HSP90 chaperone/DNA topoisomerase II/histidine kinase"/>
    <property type="match status" value="1"/>
</dbReference>
<evidence type="ECO:0000256" key="2">
    <source>
        <dbReference type="ARBA" id="ARBA00004651"/>
    </source>
</evidence>
<feature type="transmembrane region" description="Helical" evidence="14">
    <location>
        <begin position="451"/>
        <end position="473"/>
    </location>
</feature>
<dbReference type="InterPro" id="IPR003661">
    <property type="entry name" value="HisK_dim/P_dom"/>
</dbReference>
<dbReference type="PROSITE" id="PS50109">
    <property type="entry name" value="HIS_KIN"/>
    <property type="match status" value="1"/>
</dbReference>
<feature type="transmembrane region" description="Helical" evidence="14">
    <location>
        <begin position="362"/>
        <end position="385"/>
    </location>
</feature>
<sequence length="1240" mass="141056">MKSRSFPYIHLIAAVLCFAAAALLNLYTYFSQSSTDKNISFVADNITKAINAAEQDVIVAKTYLREDTVLFSKLLGKTQYPCFIMKGDQLIFWSDHTTVTDFDNAAIKDEFSVVESKHGKYLVNKENYQNFTILLYIPLEVSFGINNTYLQSGLNEAIFGSMQARIIIDPNSAFPKLRTSEGTYLFSLQQLVETDVRKSSQAAIAVITLGIGFLVYCLVFVSRSYLRRGSYLKGLTILIVPLFILRLVLLYFNFPFSVLELEVFNPKLYAASFWSPSIGDLLLNAVLLAVLTFNIAYIFRHLQITSYLRKLTRTGRVLVKVGCGVAFYIMLHGLYEFYLDSFTNSLLVLDVSQSLDFSFYKFLLYTAFILHTAIFFIFVHLLTQIFHAVQPDNTAPYWYYLLTGSGGIGVILGAFSNKADVILFGLSLLFFVAVIYVRFRRNITANPYQTYLFIFWIIGMSSVAGSLAMYVHYQNLLLVNKQKFASGILLDNDIQGEYLLNDISLKVQADPSIRNKFILDPFVNVDFVKQKIERYYLRDYFDKYEVNVRLFDANGLTLDTKGLEIDEEDDNITLPLYVKYFLEKAVPTEHEGLFLIKEEEEQNSRKYIQFIRLRTVHKTLATIVLELNLKKLTPYSVIPELLVDQKFFQPLYNRDFSYAFYQNKRLTYNEGDYNYTRFFSPAILDNPELKGNGLQVNGYHHLGFPTKDGKILVVTTAHYSLRDVASNFSALFLVHTLCLLLYMLLFLLMRARYIREFSTNFSTKIQLYLNFGILIPLVLISIATASLVTGSYRRDLEDTYNKRGKLIQENFLNTITRKGDRNNQERLGDQVRQLADLSETDINLYDNQGKLLYSSQPLIFDAGLLSRYINPEAFVSIEEAQARKVLLQEQAGNIRFNALYLPLYADGHKDVVKAFIGLPFFDSEKELDSKLIELFTTIMNIFTSMFIVFMVLTYIASRALTVPLKLVTQKLKQTTLTGQNEKLDYHSADEIGLLVSEYNNMLLKLEESKKELATREKEAAWREMARQVAHEIKNPLTPMKLSLQYLQKAIAEKRENTEALISKISGTLITQINTLSDIATSFSSFTTLPDLKPEKINIAGILQQCAELHQDANNRIQIHIPAGDYHVLADESLMVRTFNNLFINALQAIPAGRTPCILVSLQKTSPDKVLISVQDNGTGIPADITHKVFIPNFSTKFSGSGIGLAVAKRGIESAGGRIWFHTTEDEGTTFFIQLPAVADD</sequence>
<keyword evidence="7 14" id="KW-0812">Transmembrane</keyword>
<keyword evidence="9 17" id="KW-0418">Kinase</keyword>
<evidence type="ECO:0000256" key="6">
    <source>
        <dbReference type="ARBA" id="ARBA00022679"/>
    </source>
</evidence>
<evidence type="ECO:0000256" key="1">
    <source>
        <dbReference type="ARBA" id="ARBA00000085"/>
    </source>
</evidence>
<feature type="transmembrane region" description="Helical" evidence="14">
    <location>
        <begin position="7"/>
        <end position="30"/>
    </location>
</feature>
<keyword evidence="8" id="KW-0547">Nucleotide-binding</keyword>
<feature type="domain" description="Histidine kinase" evidence="15">
    <location>
        <begin position="1027"/>
        <end position="1238"/>
    </location>
</feature>
<feature type="transmembrane region" description="Helical" evidence="14">
    <location>
        <begin position="202"/>
        <end position="222"/>
    </location>
</feature>
<evidence type="ECO:0000256" key="3">
    <source>
        <dbReference type="ARBA" id="ARBA00012438"/>
    </source>
</evidence>
<feature type="domain" description="HAMP" evidence="16">
    <location>
        <begin position="958"/>
        <end position="1010"/>
    </location>
</feature>
<accession>A0A2T2YJM6</accession>
<feature type="transmembrane region" description="Helical" evidence="14">
    <location>
        <begin position="397"/>
        <end position="415"/>
    </location>
</feature>
<evidence type="ECO:0000256" key="13">
    <source>
        <dbReference type="ARBA" id="ARBA00023136"/>
    </source>
</evidence>
<comment type="subcellular location">
    <subcellularLocation>
        <location evidence="2">Cell membrane</location>
        <topology evidence="2">Multi-pass membrane protein</topology>
    </subcellularLocation>
</comment>
<keyword evidence="13 14" id="KW-0472">Membrane</keyword>
<dbReference type="OrthoDB" id="9776727at2"/>
<evidence type="ECO:0000256" key="4">
    <source>
        <dbReference type="ARBA" id="ARBA00022475"/>
    </source>
</evidence>
<dbReference type="PANTHER" id="PTHR45528:SF1">
    <property type="entry name" value="SENSOR HISTIDINE KINASE CPXA"/>
    <property type="match status" value="1"/>
</dbReference>
<dbReference type="GO" id="GO:0000155">
    <property type="term" value="F:phosphorelay sensor kinase activity"/>
    <property type="evidence" value="ECO:0007669"/>
    <property type="project" value="InterPro"/>
</dbReference>
<dbReference type="PRINTS" id="PR00344">
    <property type="entry name" value="BCTRLSENSOR"/>
</dbReference>